<evidence type="ECO:0000313" key="4">
    <source>
        <dbReference type="Proteomes" id="UP000266861"/>
    </source>
</evidence>
<dbReference type="GO" id="GO:0004674">
    <property type="term" value="F:protein serine/threonine kinase activity"/>
    <property type="evidence" value="ECO:0007669"/>
    <property type="project" value="TreeGrafter"/>
</dbReference>
<feature type="region of interest" description="Disordered" evidence="1">
    <location>
        <begin position="503"/>
        <end position="574"/>
    </location>
</feature>
<keyword evidence="4" id="KW-1185">Reference proteome</keyword>
<dbReference type="InterPro" id="IPR000719">
    <property type="entry name" value="Prot_kinase_dom"/>
</dbReference>
<dbReference type="InterPro" id="IPR011009">
    <property type="entry name" value="Kinase-like_dom_sf"/>
</dbReference>
<dbReference type="SUPFAM" id="SSF56112">
    <property type="entry name" value="Protein kinase-like (PK-like)"/>
    <property type="match status" value="1"/>
</dbReference>
<feature type="region of interest" description="Disordered" evidence="1">
    <location>
        <begin position="24"/>
        <end position="56"/>
    </location>
</feature>
<feature type="domain" description="Protein kinase" evidence="2">
    <location>
        <begin position="121"/>
        <end position="374"/>
    </location>
</feature>
<evidence type="ECO:0000313" key="3">
    <source>
        <dbReference type="EMBL" id="RHZ85919.1"/>
    </source>
</evidence>
<dbReference type="OrthoDB" id="6718656at2759"/>
<organism evidence="3 4">
    <name type="scientific">Diversispora epigaea</name>
    <dbReference type="NCBI Taxonomy" id="1348612"/>
    <lineage>
        <taxon>Eukaryota</taxon>
        <taxon>Fungi</taxon>
        <taxon>Fungi incertae sedis</taxon>
        <taxon>Mucoromycota</taxon>
        <taxon>Glomeromycotina</taxon>
        <taxon>Glomeromycetes</taxon>
        <taxon>Diversisporales</taxon>
        <taxon>Diversisporaceae</taxon>
        <taxon>Diversispora</taxon>
    </lineage>
</organism>
<dbReference type="Proteomes" id="UP000266861">
    <property type="component" value="Unassembled WGS sequence"/>
</dbReference>
<sequence>MDYNDMLKNLAKETGISLPSSAFAKPNAGRTSSTFSVGGSTVNGKGGSTNSSFSEGMSKCKKCGEPRSTIGWCKPCNTSLLKSKFGTWTSGNKDLDKFIEDTQINANTPFDYMRWILFESFTEVEFIARGGFGSVFSAKSENFGKVALKFLDNSEQLTRDFLDELQAHHRCSLGSGIIDCYGVSKDPETNRYVMVMRYAEQGDLRRYLSQFFGELSWDEKIEVFDKIVKGLQGIHDSGLVHRDFHSGNILRHEKLVYVTDLGMCRPVNESQKSKNVYGVLPYVAPEILRGDPYTQAADIYSLGMIMWEMSSNEPPFADRAHDYDLARDICAGLRPPIIVGTPKGYVAAMLRCWDFDPTKRPNITELLSVSYKWRYLADGKAPFQGPKLKKVKTGCVSNGDNSSPTSTRSGPTTTRSSIIARTFSTSLSSIISLSSTSTSLINQRKPTSTTSSIISSRSNNNSIHPQAFYTSRLLHYPNLPEPKNSDTYTLFDPATGELHSMIRKQTAKRDSQNRSSTMSVIKELPSSSSSSSLNNKGKESNNISDNSDNSNNGNSNNIKNQKRMLSRSMTVDRTPIDRNAIDKIRAERRKLSQYRWSSIINDLPPQVEISTFGGKSHKE</sequence>
<accession>A0A397JC50</accession>
<comment type="caution">
    <text evidence="3">The sequence shown here is derived from an EMBL/GenBank/DDBJ whole genome shotgun (WGS) entry which is preliminary data.</text>
</comment>
<reference evidence="3 4" key="1">
    <citation type="submission" date="2018-08" db="EMBL/GenBank/DDBJ databases">
        <title>Genome and evolution of the arbuscular mycorrhizal fungus Diversispora epigaea (formerly Glomus versiforme) and its bacterial endosymbionts.</title>
        <authorList>
            <person name="Sun X."/>
            <person name="Fei Z."/>
            <person name="Harrison M."/>
        </authorList>
    </citation>
    <scope>NUCLEOTIDE SEQUENCE [LARGE SCALE GENOMIC DNA]</scope>
    <source>
        <strain evidence="3 4">IT104</strain>
    </source>
</reference>
<feature type="compositionally biased region" description="Low complexity" evidence="1">
    <location>
        <begin position="402"/>
        <end position="417"/>
    </location>
</feature>
<dbReference type="Gene3D" id="1.10.510.10">
    <property type="entry name" value="Transferase(Phosphotransferase) domain 1"/>
    <property type="match status" value="1"/>
</dbReference>
<dbReference type="EMBL" id="PQFF01000055">
    <property type="protein sequence ID" value="RHZ85919.1"/>
    <property type="molecule type" value="Genomic_DNA"/>
</dbReference>
<name>A0A397JC50_9GLOM</name>
<feature type="compositionally biased region" description="Low complexity" evidence="1">
    <location>
        <begin position="29"/>
        <end position="43"/>
    </location>
</feature>
<dbReference type="AlphaFoldDB" id="A0A397JC50"/>
<dbReference type="Pfam" id="PF00069">
    <property type="entry name" value="Pkinase"/>
    <property type="match status" value="1"/>
</dbReference>
<feature type="region of interest" description="Disordered" evidence="1">
    <location>
        <begin position="438"/>
        <end position="462"/>
    </location>
</feature>
<gene>
    <name evidence="3" type="ORF">Glove_58g43</name>
</gene>
<proteinExistence type="predicted"/>
<evidence type="ECO:0000259" key="2">
    <source>
        <dbReference type="PROSITE" id="PS50011"/>
    </source>
</evidence>
<dbReference type="PANTHER" id="PTHR44329">
    <property type="entry name" value="SERINE/THREONINE-PROTEIN KINASE TNNI3K-RELATED"/>
    <property type="match status" value="1"/>
</dbReference>
<feature type="compositionally biased region" description="Low complexity" evidence="1">
    <location>
        <begin position="540"/>
        <end position="559"/>
    </location>
</feature>
<dbReference type="PROSITE" id="PS50011">
    <property type="entry name" value="PROTEIN_KINASE_DOM"/>
    <property type="match status" value="1"/>
</dbReference>
<feature type="region of interest" description="Disordered" evidence="1">
    <location>
        <begin position="390"/>
        <end position="417"/>
    </location>
</feature>
<dbReference type="STRING" id="1348612.A0A397JC50"/>
<dbReference type="GO" id="GO:0005524">
    <property type="term" value="F:ATP binding"/>
    <property type="evidence" value="ECO:0007669"/>
    <property type="project" value="InterPro"/>
</dbReference>
<protein>
    <recommendedName>
        <fullName evidence="2">Protein kinase domain-containing protein</fullName>
    </recommendedName>
</protein>
<evidence type="ECO:0000256" key="1">
    <source>
        <dbReference type="SAM" id="MobiDB-lite"/>
    </source>
</evidence>
<dbReference type="InterPro" id="IPR051681">
    <property type="entry name" value="Ser/Thr_Kinases-Pseudokinases"/>
</dbReference>